<dbReference type="Proteomes" id="UP000437970">
    <property type="component" value="Unassembled WGS sequence"/>
</dbReference>
<evidence type="ECO:0000313" key="3">
    <source>
        <dbReference type="EMBL" id="MQT79684.1"/>
    </source>
</evidence>
<evidence type="ECO:0000313" key="6">
    <source>
        <dbReference type="Proteomes" id="UP000437970"/>
    </source>
</evidence>
<accession>A0A6A7YSA2</accession>
<dbReference type="AlphaFoldDB" id="A0A6A7YSA2"/>
<dbReference type="EMBL" id="WIVT01000020">
    <property type="protein sequence ID" value="MQU17984.1"/>
    <property type="molecule type" value="Genomic_DNA"/>
</dbReference>
<dbReference type="Pfam" id="PF10995">
    <property type="entry name" value="CBP_BcsE"/>
    <property type="match status" value="1"/>
</dbReference>
<dbReference type="EMBL" id="WIWC01000007">
    <property type="protein sequence ID" value="MQT79684.1"/>
    <property type="molecule type" value="Genomic_DNA"/>
</dbReference>
<evidence type="ECO:0000256" key="1">
    <source>
        <dbReference type="SAM" id="MobiDB-lite"/>
    </source>
</evidence>
<dbReference type="GO" id="GO:0006508">
    <property type="term" value="P:proteolysis"/>
    <property type="evidence" value="ECO:0007669"/>
    <property type="project" value="UniProtKB-KW"/>
</dbReference>
<sequence>MVPINLAIHAMLDQYTELRAGGLYWVTADQLTDARHLAQQFLQAMPEDVSASLISCVDPVESIISTMDPQRGPHTLRLFEMAAPQVSRGLADLTRDLGRARVKNASQILLLAPTQGWAKLETAKDFARWCEGLRQWLRVHNATLLIISHGESLLLHERLLPLDETLSGLSHLSRHKDDICYRLFFWHNDRGVSAGQEFKLADKDNVLTLIPEASLDARTPVADDQYVYLADRAVLEDTPAPSRHWRLFPNLASLCEAATNAQAATVIVAMDNNLPLVELAQHLLDVREHCGPALKIVVREMEPAVRYRDDELLLVSGANLVVPYGTPLSRFLNMLESVQGQRWQFTRHPDLASLLERQRPPHVRGLVSAHQFVTTVRQVYSQSSDVTHQLIRFEPVPGLSDELILSQMQLRRYGDFACLFGGHLFVFLFACRDDGLQPALANIFRLPWRDMFSGLQRLDGPQALPEEALIQATALPQYASHALSDTTIPLRPAGNRPPLAPQPMTLPIAEPHHDVS</sequence>
<evidence type="ECO:0000313" key="7">
    <source>
        <dbReference type="Proteomes" id="UP000443000"/>
    </source>
</evidence>
<proteinExistence type="predicted"/>
<dbReference type="EMBL" id="WIWP01000013">
    <property type="protein sequence ID" value="MQT26141.1"/>
    <property type="molecule type" value="Genomic_DNA"/>
</dbReference>
<keyword evidence="3" id="KW-0378">Hydrolase</keyword>
<evidence type="ECO:0000313" key="2">
    <source>
        <dbReference type="EMBL" id="MQT26141.1"/>
    </source>
</evidence>
<dbReference type="GO" id="GO:0035438">
    <property type="term" value="F:cyclic-di-GMP binding"/>
    <property type="evidence" value="ECO:0007669"/>
    <property type="project" value="InterPro"/>
</dbReference>
<comment type="caution">
    <text evidence="3">The sequence shown here is derived from an EMBL/GenBank/DDBJ whole genome shotgun (WGS) entry which is preliminary data.</text>
</comment>
<feature type="region of interest" description="Disordered" evidence="1">
    <location>
        <begin position="490"/>
        <end position="516"/>
    </location>
</feature>
<evidence type="ECO:0000313" key="4">
    <source>
        <dbReference type="EMBL" id="MQU17984.1"/>
    </source>
</evidence>
<organism evidence="3">
    <name type="scientific">Pseudomonas helleri</name>
    <dbReference type="NCBI Taxonomy" id="1608996"/>
    <lineage>
        <taxon>Bacteria</taxon>
        <taxon>Pseudomonadati</taxon>
        <taxon>Pseudomonadota</taxon>
        <taxon>Gammaproteobacteria</taxon>
        <taxon>Pseudomonadales</taxon>
        <taxon>Pseudomonadaceae</taxon>
        <taxon>Pseudomonas</taxon>
    </lineage>
</organism>
<evidence type="ECO:0000313" key="5">
    <source>
        <dbReference type="EMBL" id="MQU26318.1"/>
    </source>
</evidence>
<evidence type="ECO:0000313" key="8">
    <source>
        <dbReference type="Proteomes" id="UP000713985"/>
    </source>
</evidence>
<keyword evidence="3" id="KW-0645">Protease</keyword>
<dbReference type="Proteomes" id="UP000713985">
    <property type="component" value="Unassembled WGS sequence"/>
</dbReference>
<keyword evidence="8" id="KW-1185">Reference proteome</keyword>
<dbReference type="Proteomes" id="UP000443000">
    <property type="component" value="Unassembled WGS sequence"/>
</dbReference>
<gene>
    <name evidence="4" type="ORF">GHN41_16225</name>
    <name evidence="3" type="ORF">GHN86_06325</name>
    <name evidence="2" type="ORF">GHN94_09925</name>
    <name evidence="5" type="ORF">GHO29_07430</name>
</gene>
<dbReference type="InterPro" id="IPR017745">
    <property type="entry name" value="BcsE"/>
</dbReference>
<protein>
    <submittedName>
        <fullName evidence="3">Protease</fullName>
    </submittedName>
</protein>
<dbReference type="GO" id="GO:0008233">
    <property type="term" value="F:peptidase activity"/>
    <property type="evidence" value="ECO:0007669"/>
    <property type="project" value="UniProtKB-KW"/>
</dbReference>
<dbReference type="OrthoDB" id="5840260at2"/>
<dbReference type="EMBL" id="WIVW01000006">
    <property type="protein sequence ID" value="MQU26318.1"/>
    <property type="molecule type" value="Genomic_DNA"/>
</dbReference>
<name>A0A6A7YSA2_9PSED</name>
<reference evidence="6 7" key="1">
    <citation type="submission" date="2019-10" db="EMBL/GenBank/DDBJ databases">
        <title>Evaluation of single-gene subtyping targets for Pseudomonas.</title>
        <authorList>
            <person name="Reichler S.J."/>
            <person name="Orsi R.H."/>
            <person name="Wiedmann M."/>
            <person name="Martin N.H."/>
            <person name="Murphy S.I."/>
        </authorList>
    </citation>
    <scope>NUCLEOTIDE SEQUENCE</scope>
    <source>
        <strain evidence="2 8">FSL R10-0802</strain>
        <strain evidence="4 7">FSL R10-1594</strain>
        <strain evidence="5 6">FSL R10-1984</strain>
        <strain evidence="3">FSL R10-2339</strain>
    </source>
</reference>